<dbReference type="Gene3D" id="3.10.450.490">
    <property type="match status" value="1"/>
</dbReference>
<dbReference type="InterPro" id="IPR007280">
    <property type="entry name" value="Peptidase_C_arc/bac"/>
</dbReference>
<accession>A0ABY9WJ38</accession>
<feature type="domain" description="Peptidase M4" evidence="9">
    <location>
        <begin position="255"/>
        <end position="363"/>
    </location>
</feature>
<evidence type="ECO:0000259" key="11">
    <source>
        <dbReference type="Pfam" id="PF04151"/>
    </source>
</evidence>
<dbReference type="InterPro" id="IPR001570">
    <property type="entry name" value="Peptidase_M4_C_domain"/>
</dbReference>
<gene>
    <name evidence="13" type="ORF">F0U60_06565</name>
</gene>
<evidence type="ECO:0000256" key="3">
    <source>
        <dbReference type="ARBA" id="ARBA00022723"/>
    </source>
</evidence>
<evidence type="ECO:0000259" key="10">
    <source>
        <dbReference type="Pfam" id="PF02868"/>
    </source>
</evidence>
<dbReference type="SUPFAM" id="SSF55486">
    <property type="entry name" value="Metalloproteases ('zincins'), catalytic domain"/>
    <property type="match status" value="1"/>
</dbReference>
<evidence type="ECO:0000256" key="6">
    <source>
        <dbReference type="ARBA" id="ARBA00022833"/>
    </source>
</evidence>
<keyword evidence="2" id="KW-0645">Protease</keyword>
<feature type="domain" description="Peptidase C-terminal archaeal/bacterial" evidence="11">
    <location>
        <begin position="673"/>
        <end position="725"/>
    </location>
</feature>
<dbReference type="PRINTS" id="PR00730">
    <property type="entry name" value="THERMOLYSIN"/>
</dbReference>
<dbReference type="Pfam" id="PF02868">
    <property type="entry name" value="Peptidase_M4_C"/>
    <property type="match status" value="1"/>
</dbReference>
<sequence length="750" mass="78839">MRAFFQRGSALANRVLRTFCVAWLGASLAACGSTAEVNEEAVRAGDKDVDIQAALARFKDVRVVGSEAGVPYAVTGKLGRLSAAGEVSELRARDELRQVVTDIAPAFRVSGEDLVFKRASVDAQGHRHLRFQQTLNGLRVVGGELVLHADGEGLIYAANGSARTGEPVSAEAKVAPEAALKVAVEGSSARGAASEGDAQLVYLRAEHSSEPRLAYEVRVKGERDGMPADDLVYVDAQRGGILLVNPLIHSALNRKVYSANNGSSTPGTLKRSEGQAPIGDAHVDTNYDKLGDTYNCYKTLFGRDSIDNAGGTLISTVHYGSAYVNAYWDGTQMVYGDGDGVNSIELGKDLDVTVHELTHAVTDSESDLIYSDESGGLNESMSDIFAGVCESYFTGTWATTPDIFMIGEDIWTPGTANDALRYMDDPAKDGDSLDYFPDYSSGVDVHYSSGIPNLVFSLLAKGGTHPRGKTSNVVPAIGPEKAGRVFYKANTDLFTASTTFEQAKTYTVQAAEALFGVGSAEAAAVTEAWKAVGVPAPPPVTTPLSNGVAVSIAGSSGNKKYYTLEVPAGHTSLVFNTSGGSGDADLYVKFGAAPSTGTYDCRSYASGNAESCTFANPQAGTWYVLVHAYSEYSGASLKGTYSGGSGGGTGTPVYTTVSGSVSRSQNVNYGPYNVLAGTTFKVVMTGSGDPDLYVRFGSAPTTTSYHCRPFLSGASETCNLTVPAGQSSAYIMVRGYSSGTYSLAINYTRP</sequence>
<dbReference type="Gene3D" id="2.60.120.380">
    <property type="match status" value="2"/>
</dbReference>
<reference evidence="13 14" key="1">
    <citation type="submission" date="2019-08" db="EMBL/GenBank/DDBJ databases">
        <title>Archangium and Cystobacter genomes.</title>
        <authorList>
            <person name="Chen I.-C.K."/>
            <person name="Wielgoss S."/>
        </authorList>
    </citation>
    <scope>NUCLEOTIDE SEQUENCE [LARGE SCALE GENOMIC DNA]</scope>
    <source>
        <strain evidence="13 14">Cbm 6</strain>
    </source>
</reference>
<keyword evidence="5" id="KW-0378">Hydrolase</keyword>
<evidence type="ECO:0000259" key="12">
    <source>
        <dbReference type="Pfam" id="PF07504"/>
    </source>
</evidence>
<keyword evidence="6" id="KW-0862">Zinc</keyword>
<feature type="domain" description="Peptidase C-terminal archaeal/bacterial" evidence="11">
    <location>
        <begin position="561"/>
        <end position="627"/>
    </location>
</feature>
<evidence type="ECO:0000256" key="2">
    <source>
        <dbReference type="ARBA" id="ARBA00022670"/>
    </source>
</evidence>
<organism evidence="13 14">
    <name type="scientific">Archangium minus</name>
    <dbReference type="NCBI Taxonomy" id="83450"/>
    <lineage>
        <taxon>Bacteria</taxon>
        <taxon>Pseudomonadati</taxon>
        <taxon>Myxococcota</taxon>
        <taxon>Myxococcia</taxon>
        <taxon>Myxococcales</taxon>
        <taxon>Cystobacterineae</taxon>
        <taxon>Archangiaceae</taxon>
        <taxon>Archangium</taxon>
    </lineage>
</organism>
<dbReference type="Pfam" id="PF01447">
    <property type="entry name" value="Peptidase_M4"/>
    <property type="match status" value="1"/>
</dbReference>
<dbReference type="CDD" id="cd09597">
    <property type="entry name" value="M4_TLP"/>
    <property type="match status" value="1"/>
</dbReference>
<dbReference type="Proteomes" id="UP001611383">
    <property type="component" value="Chromosome"/>
</dbReference>
<name>A0ABY9WJ38_9BACT</name>
<evidence type="ECO:0000256" key="8">
    <source>
        <dbReference type="SAM" id="SignalP"/>
    </source>
</evidence>
<evidence type="ECO:0000256" key="5">
    <source>
        <dbReference type="ARBA" id="ARBA00022801"/>
    </source>
</evidence>
<dbReference type="Pfam" id="PF07504">
    <property type="entry name" value="FTP"/>
    <property type="match status" value="1"/>
</dbReference>
<dbReference type="Pfam" id="PF04151">
    <property type="entry name" value="PPC"/>
    <property type="match status" value="2"/>
</dbReference>
<dbReference type="PANTHER" id="PTHR33794">
    <property type="entry name" value="BACILLOLYSIN"/>
    <property type="match status" value="1"/>
</dbReference>
<dbReference type="Gene3D" id="3.10.170.10">
    <property type="match status" value="1"/>
</dbReference>
<evidence type="ECO:0000256" key="7">
    <source>
        <dbReference type="ARBA" id="ARBA00023049"/>
    </source>
</evidence>
<evidence type="ECO:0000256" key="1">
    <source>
        <dbReference type="ARBA" id="ARBA00009388"/>
    </source>
</evidence>
<feature type="domain" description="FTP" evidence="12">
    <location>
        <begin position="113"/>
        <end position="161"/>
    </location>
</feature>
<keyword evidence="3" id="KW-0479">Metal-binding</keyword>
<keyword evidence="4 8" id="KW-0732">Signal</keyword>
<dbReference type="InterPro" id="IPR027268">
    <property type="entry name" value="Peptidase_M4/M1_CTD_sf"/>
</dbReference>
<keyword evidence="14" id="KW-1185">Reference proteome</keyword>
<keyword evidence="7" id="KW-0482">Metalloprotease</keyword>
<dbReference type="EMBL" id="CP043494">
    <property type="protein sequence ID" value="WNG43794.1"/>
    <property type="molecule type" value="Genomic_DNA"/>
</dbReference>
<protein>
    <submittedName>
        <fullName evidence="13">Peptidase M4</fullName>
    </submittedName>
</protein>
<evidence type="ECO:0000313" key="13">
    <source>
        <dbReference type="EMBL" id="WNG43794.1"/>
    </source>
</evidence>
<proteinExistence type="inferred from homology"/>
<feature type="chain" id="PRO_5047392090" evidence="8">
    <location>
        <begin position="36"/>
        <end position="750"/>
    </location>
</feature>
<dbReference type="Gene3D" id="1.10.390.10">
    <property type="entry name" value="Neutral Protease Domain 2"/>
    <property type="match status" value="1"/>
</dbReference>
<dbReference type="PROSITE" id="PS51257">
    <property type="entry name" value="PROKAR_LIPOPROTEIN"/>
    <property type="match status" value="1"/>
</dbReference>
<feature type="signal peptide" evidence="8">
    <location>
        <begin position="1"/>
        <end position="35"/>
    </location>
</feature>
<dbReference type="InterPro" id="IPR013856">
    <property type="entry name" value="Peptidase_M4_domain"/>
</dbReference>
<dbReference type="PANTHER" id="PTHR33794:SF1">
    <property type="entry name" value="BACILLOLYSIN"/>
    <property type="match status" value="1"/>
</dbReference>
<dbReference type="InterPro" id="IPR011096">
    <property type="entry name" value="FTP_domain"/>
</dbReference>
<evidence type="ECO:0000259" key="9">
    <source>
        <dbReference type="Pfam" id="PF01447"/>
    </source>
</evidence>
<evidence type="ECO:0000256" key="4">
    <source>
        <dbReference type="ARBA" id="ARBA00022729"/>
    </source>
</evidence>
<dbReference type="InterPro" id="IPR050728">
    <property type="entry name" value="Zinc_Metalloprotease_M4"/>
</dbReference>
<feature type="domain" description="Peptidase M4 C-terminal" evidence="10">
    <location>
        <begin position="366"/>
        <end position="534"/>
    </location>
</feature>
<comment type="similarity">
    <text evidence="1">Belongs to the peptidase M4 family.</text>
</comment>
<evidence type="ECO:0000313" key="14">
    <source>
        <dbReference type="Proteomes" id="UP001611383"/>
    </source>
</evidence>
<dbReference type="InterPro" id="IPR023612">
    <property type="entry name" value="Peptidase_M4"/>
</dbReference>